<evidence type="ECO:0000256" key="1">
    <source>
        <dbReference type="SAM" id="Coils"/>
    </source>
</evidence>
<organism evidence="3 4">
    <name type="scientific">Drosophila busckii</name>
    <name type="common">Fruit fly</name>
    <dbReference type="NCBI Taxonomy" id="30019"/>
    <lineage>
        <taxon>Eukaryota</taxon>
        <taxon>Metazoa</taxon>
        <taxon>Ecdysozoa</taxon>
        <taxon>Arthropoda</taxon>
        <taxon>Hexapoda</taxon>
        <taxon>Insecta</taxon>
        <taxon>Pterygota</taxon>
        <taxon>Neoptera</taxon>
        <taxon>Endopterygota</taxon>
        <taxon>Diptera</taxon>
        <taxon>Brachycera</taxon>
        <taxon>Muscomorpha</taxon>
        <taxon>Ephydroidea</taxon>
        <taxon>Drosophilidae</taxon>
        <taxon>Drosophila</taxon>
    </lineage>
</organism>
<protein>
    <submittedName>
        <fullName evidence="3">Maker777</fullName>
    </submittedName>
</protein>
<proteinExistence type="predicted"/>
<feature type="domain" description="Fibrinogen C-terminal" evidence="2">
    <location>
        <begin position="204"/>
        <end position="416"/>
    </location>
</feature>
<dbReference type="GO" id="GO:0005615">
    <property type="term" value="C:extracellular space"/>
    <property type="evidence" value="ECO:0007669"/>
    <property type="project" value="TreeGrafter"/>
</dbReference>
<dbReference type="EMBL" id="CP012525">
    <property type="protein sequence ID" value="ALC45017.1"/>
    <property type="molecule type" value="Genomic_DNA"/>
</dbReference>
<dbReference type="Pfam" id="PF00147">
    <property type="entry name" value="Fibrinogen_C"/>
    <property type="match status" value="1"/>
</dbReference>
<evidence type="ECO:0000313" key="3">
    <source>
        <dbReference type="EMBL" id="ALC45017.1"/>
    </source>
</evidence>
<dbReference type="STRING" id="30019.A0A0M4ERE1"/>
<gene>
    <name evidence="3" type="ORF">Dbus_chr3Lg2183</name>
</gene>
<name>A0A0M4ERE1_DROBS</name>
<dbReference type="InterPro" id="IPR036056">
    <property type="entry name" value="Fibrinogen-like_C"/>
</dbReference>
<keyword evidence="1" id="KW-0175">Coiled coil</keyword>
<evidence type="ECO:0000259" key="2">
    <source>
        <dbReference type="PROSITE" id="PS51406"/>
    </source>
</evidence>
<dbReference type="Gene3D" id="3.90.215.10">
    <property type="entry name" value="Gamma Fibrinogen, chain A, domain 1"/>
    <property type="match status" value="1"/>
</dbReference>
<feature type="coiled-coil region" evidence="1">
    <location>
        <begin position="171"/>
        <end position="198"/>
    </location>
</feature>
<evidence type="ECO:0000313" key="4">
    <source>
        <dbReference type="Proteomes" id="UP000494163"/>
    </source>
</evidence>
<dbReference type="PROSITE" id="PS51406">
    <property type="entry name" value="FIBRINOGEN_C_2"/>
    <property type="match status" value="1"/>
</dbReference>
<accession>A0A0M4ERE1</accession>
<dbReference type="InterPro" id="IPR050373">
    <property type="entry name" value="Fibrinogen_C-term_domain"/>
</dbReference>
<keyword evidence="4" id="KW-1185">Reference proteome</keyword>
<reference evidence="3 4" key="1">
    <citation type="submission" date="2015-08" db="EMBL/GenBank/DDBJ databases">
        <title>Ancestral chromatin configuration constrains chromatin evolution on differentiating sex chromosomes in Drosophila.</title>
        <authorList>
            <person name="Zhou Q."/>
            <person name="Bachtrog D."/>
        </authorList>
    </citation>
    <scope>NUCLEOTIDE SEQUENCE [LARGE SCALE GENOMIC DNA]</scope>
    <source>
        <tissue evidence="3">Whole larvae</tissue>
    </source>
</reference>
<dbReference type="InterPro" id="IPR014716">
    <property type="entry name" value="Fibrinogen_a/b/g_C_1"/>
</dbReference>
<sequence>MYISIFDASSSKPQCDLYCFNILKPLLTHASETRTRIENCESSVHDKETRIVNLETELESQNSYGSFIDQPTERSSRMEQLELDQWSIYSPTDSTYSVSCAAEISKLQEQIAALEAHAVTESSVLHIKDNWIETLKIELERCRSDNQPELSSSTGSTTTDSVSCVGEISEIELLRAQIAALNKEIEALRQTKLSFRVRRKESGDVNDKSIMNCDSFENSSSVQQIYIPGVGNCSVLCDSLTAGSGWTVIQRRFDGSGDFYKNWQEYSDGFGSLDGEFFIGLEKIHGMTKSLRYELMIVLTDFHGAEVYATYDNFRLGSEAERYKLKSLGAYNGTAGDSLVNSLDASFTTYDHDHDMWGGNCAKYYNSGWWFKWDTYSNLNGVYANEEESYRNGIWWWTWRNYGVAKTVQMMIRPWKK</sequence>
<dbReference type="PANTHER" id="PTHR19143">
    <property type="entry name" value="FIBRINOGEN/TENASCIN/ANGIOPOEITIN"/>
    <property type="match status" value="1"/>
</dbReference>
<dbReference type="Proteomes" id="UP000494163">
    <property type="component" value="Chromosome 3L"/>
</dbReference>
<dbReference type="InterPro" id="IPR002181">
    <property type="entry name" value="Fibrinogen_a/b/g_C_dom"/>
</dbReference>
<dbReference type="SUPFAM" id="SSF56496">
    <property type="entry name" value="Fibrinogen C-terminal domain-like"/>
    <property type="match status" value="1"/>
</dbReference>
<dbReference type="AlphaFoldDB" id="A0A0M4ERE1"/>
<dbReference type="OrthoDB" id="6145874at2759"/>
<dbReference type="SMART" id="SM00186">
    <property type="entry name" value="FBG"/>
    <property type="match status" value="1"/>
</dbReference>
<dbReference type="CDD" id="cd00087">
    <property type="entry name" value="FReD"/>
    <property type="match status" value="1"/>
</dbReference>
<dbReference type="SMR" id="A0A0M4ERE1"/>